<feature type="compositionally biased region" description="Low complexity" evidence="1">
    <location>
        <begin position="323"/>
        <end position="333"/>
    </location>
</feature>
<dbReference type="EMBL" id="HBIM01004089">
    <property type="protein sequence ID" value="CAE0405479.1"/>
    <property type="molecule type" value="Transcribed_RNA"/>
</dbReference>
<feature type="compositionally biased region" description="Low complexity" evidence="1">
    <location>
        <begin position="1"/>
        <end position="14"/>
    </location>
</feature>
<name>A0A7S3P1A5_9STRA</name>
<feature type="compositionally biased region" description="Acidic residues" evidence="1">
    <location>
        <begin position="41"/>
        <end position="63"/>
    </location>
</feature>
<organism evidence="2">
    <name type="scientific">Amphora coffeiformis</name>
    <dbReference type="NCBI Taxonomy" id="265554"/>
    <lineage>
        <taxon>Eukaryota</taxon>
        <taxon>Sar</taxon>
        <taxon>Stramenopiles</taxon>
        <taxon>Ochrophyta</taxon>
        <taxon>Bacillariophyta</taxon>
        <taxon>Bacillariophyceae</taxon>
        <taxon>Bacillariophycidae</taxon>
        <taxon>Thalassiophysales</taxon>
        <taxon>Catenulaceae</taxon>
        <taxon>Amphora</taxon>
    </lineage>
</organism>
<gene>
    <name evidence="2" type="ORF">ACOF00016_LOCUS3499</name>
</gene>
<feature type="region of interest" description="Disordered" evidence="1">
    <location>
        <begin position="305"/>
        <end position="358"/>
    </location>
</feature>
<reference evidence="2" key="1">
    <citation type="submission" date="2021-01" db="EMBL/GenBank/DDBJ databases">
        <authorList>
            <person name="Corre E."/>
            <person name="Pelletier E."/>
            <person name="Niang G."/>
            <person name="Scheremetjew M."/>
            <person name="Finn R."/>
            <person name="Kale V."/>
            <person name="Holt S."/>
            <person name="Cochrane G."/>
            <person name="Meng A."/>
            <person name="Brown T."/>
            <person name="Cohen L."/>
        </authorList>
    </citation>
    <scope>NUCLEOTIDE SEQUENCE</scope>
    <source>
        <strain evidence="2">CCMP127</strain>
    </source>
</reference>
<feature type="region of interest" description="Disordered" evidence="1">
    <location>
        <begin position="41"/>
        <end position="85"/>
    </location>
</feature>
<accession>A0A7S3P1A5</accession>
<feature type="compositionally biased region" description="Low complexity" evidence="1">
    <location>
        <begin position="74"/>
        <end position="85"/>
    </location>
</feature>
<protein>
    <submittedName>
        <fullName evidence="2">Uncharacterized protein</fullName>
    </submittedName>
</protein>
<evidence type="ECO:0000256" key="1">
    <source>
        <dbReference type="SAM" id="MobiDB-lite"/>
    </source>
</evidence>
<sequence length="358" mass="40217">MDTNNAPPTTTTADATRKNGFLPDSFFQKVDEFLEEDYLFLDADEDQDADTDDTDDTDTAAEEEGTKLSHKNSVKSGSLGESLSSKKGSVAAHSGLSFLPKKSALKKCSSYNSLLVVDNRACEQEMIPIDTQKSAWNALPPPKQQQHTQQATIRTVGSSPSLLETNSTVSKPTKSTHTLKRNNVSFTDIEIRDYNMTLGDHPSCSYGTPVSLDWEYTQSQPINLDNYERHRPERRARQQLHMDSFRRQEIARQAGFSRGDIRKTHKNVTKARRQRATTLSRLPLMPLEDMVESATRKLKRLKLLKRGSDKQGKVNVNHKSASTTTTTTTTTTTKQEQHPPLTSGWNILRRSRSTNDLM</sequence>
<evidence type="ECO:0000313" key="2">
    <source>
        <dbReference type="EMBL" id="CAE0405479.1"/>
    </source>
</evidence>
<proteinExistence type="predicted"/>
<dbReference type="AlphaFoldDB" id="A0A7S3P1A5"/>
<feature type="region of interest" description="Disordered" evidence="1">
    <location>
        <begin position="1"/>
        <end position="20"/>
    </location>
</feature>